<dbReference type="GeneID" id="43611295"/>
<dbReference type="EMBL" id="ANPB02000009">
    <property type="protein sequence ID" value="KAF4476312.1"/>
    <property type="molecule type" value="Genomic_DNA"/>
</dbReference>
<organism evidence="3 4">
    <name type="scientific">Colletotrichum fructicola (strain Nara gc5)</name>
    <name type="common">Anthracnose fungus</name>
    <name type="synonym">Colletotrichum gloeosporioides (strain Nara gc5)</name>
    <dbReference type="NCBI Taxonomy" id="1213859"/>
    <lineage>
        <taxon>Eukaryota</taxon>
        <taxon>Fungi</taxon>
        <taxon>Dikarya</taxon>
        <taxon>Ascomycota</taxon>
        <taxon>Pezizomycotina</taxon>
        <taxon>Sordariomycetes</taxon>
        <taxon>Hypocreomycetidae</taxon>
        <taxon>Glomerellales</taxon>
        <taxon>Glomerellaceae</taxon>
        <taxon>Colletotrichum</taxon>
        <taxon>Colletotrichum gloeosporioides species complex</taxon>
    </lineage>
</organism>
<dbReference type="InterPro" id="IPR032710">
    <property type="entry name" value="NTF2-like_dom_sf"/>
</dbReference>
<dbReference type="Pfam" id="PF13577">
    <property type="entry name" value="SnoaL_4"/>
    <property type="match status" value="1"/>
</dbReference>
<sequence>MVKFLTLASVTTGIVTASSNGSPITPILDCGQTCRRPPVGSLEYLTAVHSIQHLLARYPVAIDGKDWSQLGSIFAANAAASFPPPLGDLVGSDSITAAISQGLGMFASTHHSYGTQLIEVCSENTAVALTYLTASHFMAGTTNLSETFGLDKVLYSYGRYVDKVEREIDGKWKITQRTLVMMGPSISEISMQ</sequence>
<dbReference type="SUPFAM" id="SSF54427">
    <property type="entry name" value="NTF2-like"/>
    <property type="match status" value="1"/>
</dbReference>
<proteinExistence type="predicted"/>
<reference evidence="3 4" key="1">
    <citation type="submission" date="2012-08" db="EMBL/GenBank/DDBJ databases">
        <authorList>
            <person name="Gan P.H.P."/>
            <person name="Ikeda K."/>
            <person name="Irieda H."/>
            <person name="Narusaka M."/>
            <person name="O'Connell R.J."/>
            <person name="Narusaka Y."/>
            <person name="Takano Y."/>
            <person name="Kubo Y."/>
            <person name="Shirasu K."/>
        </authorList>
    </citation>
    <scope>NUCLEOTIDE SEQUENCE [LARGE SCALE GENOMIC DNA]</scope>
    <source>
        <strain evidence="3 4">Nara gc5</strain>
    </source>
</reference>
<feature type="chain" id="PRO_5029886477" description="SnoaL-like domain-containing protein" evidence="1">
    <location>
        <begin position="18"/>
        <end position="192"/>
    </location>
</feature>
<dbReference type="InParanoid" id="A0A7J6IJ96"/>
<dbReference type="AlphaFoldDB" id="A0A7J6IJ96"/>
<feature type="signal peptide" evidence="1">
    <location>
        <begin position="1"/>
        <end position="17"/>
    </location>
</feature>
<gene>
    <name evidence="3" type="ORF">CGGC5_v015090</name>
</gene>
<dbReference type="CDD" id="cd00531">
    <property type="entry name" value="NTF2_like"/>
    <property type="match status" value="1"/>
</dbReference>
<keyword evidence="4" id="KW-1185">Reference proteome</keyword>
<dbReference type="RefSeq" id="XP_031876447.1">
    <property type="nucleotide sequence ID" value="XM_032027166.1"/>
</dbReference>
<evidence type="ECO:0000259" key="2">
    <source>
        <dbReference type="Pfam" id="PF13577"/>
    </source>
</evidence>
<dbReference type="OrthoDB" id="2148716at2759"/>
<evidence type="ECO:0000256" key="1">
    <source>
        <dbReference type="SAM" id="SignalP"/>
    </source>
</evidence>
<comment type="caution">
    <text evidence="3">The sequence shown here is derived from an EMBL/GenBank/DDBJ whole genome shotgun (WGS) entry which is preliminary data.</text>
</comment>
<reference evidence="3 4" key="2">
    <citation type="submission" date="2020-04" db="EMBL/GenBank/DDBJ databases">
        <title>Genome sequencing and assembly of multiple isolates from the Colletotrichum gloeosporioides species complex.</title>
        <authorList>
            <person name="Gan P."/>
            <person name="Shirasu K."/>
        </authorList>
    </citation>
    <scope>NUCLEOTIDE SEQUENCE [LARGE SCALE GENOMIC DNA]</scope>
    <source>
        <strain evidence="3 4">Nara gc5</strain>
    </source>
</reference>
<dbReference type="InterPro" id="IPR037401">
    <property type="entry name" value="SnoaL-like"/>
</dbReference>
<evidence type="ECO:0000313" key="3">
    <source>
        <dbReference type="EMBL" id="KAF4476312.1"/>
    </source>
</evidence>
<evidence type="ECO:0000313" key="4">
    <source>
        <dbReference type="Proteomes" id="UP000011096"/>
    </source>
</evidence>
<protein>
    <recommendedName>
        <fullName evidence="2">SnoaL-like domain-containing protein</fullName>
    </recommendedName>
</protein>
<name>A0A7J6IJ96_COLFN</name>
<dbReference type="Gene3D" id="3.10.450.50">
    <property type="match status" value="1"/>
</dbReference>
<accession>A0A7J6IJ96</accession>
<keyword evidence="1" id="KW-0732">Signal</keyword>
<dbReference type="Proteomes" id="UP000011096">
    <property type="component" value="Unassembled WGS sequence"/>
</dbReference>
<feature type="domain" description="SnoaL-like" evidence="2">
    <location>
        <begin position="44"/>
        <end position="178"/>
    </location>
</feature>